<evidence type="ECO:0000259" key="7">
    <source>
        <dbReference type="PROSITE" id="PS50290"/>
    </source>
</evidence>
<feature type="compositionally biased region" description="Low complexity" evidence="5">
    <location>
        <begin position="267"/>
        <end position="279"/>
    </location>
</feature>
<dbReference type="Gene3D" id="1.10.1070.11">
    <property type="entry name" value="Phosphatidylinositol 3-/4-kinase, catalytic domain"/>
    <property type="match status" value="1"/>
</dbReference>
<dbReference type="InterPro" id="IPR057754">
    <property type="entry name" value="PI4-kinase_beta/PIK1_cat"/>
</dbReference>
<dbReference type="PANTHER" id="PTHR10048:SF22">
    <property type="entry name" value="PHOSPHATIDYLINOSITOL 4-KINASE BETA"/>
    <property type="match status" value="1"/>
</dbReference>
<evidence type="ECO:0000259" key="6">
    <source>
        <dbReference type="PROSITE" id="PS50003"/>
    </source>
</evidence>
<dbReference type="InterPro" id="IPR036940">
    <property type="entry name" value="PI3/4_kinase_cat_sf"/>
</dbReference>
<dbReference type="EC" id="2.7.1.67" evidence="2"/>
<dbReference type="InterPro" id="IPR015433">
    <property type="entry name" value="PI3/4_kinase"/>
</dbReference>
<dbReference type="SMART" id="SM00146">
    <property type="entry name" value="PI3Kc"/>
    <property type="match status" value="1"/>
</dbReference>
<dbReference type="Gene3D" id="3.30.1010.10">
    <property type="entry name" value="Phosphatidylinositol 3-kinase Catalytic Subunit, Chain A, domain 4"/>
    <property type="match status" value="1"/>
</dbReference>
<feature type="region of interest" description="Disordered" evidence="5">
    <location>
        <begin position="1"/>
        <end position="25"/>
    </location>
</feature>
<dbReference type="GO" id="GO:0046854">
    <property type="term" value="P:phosphatidylinositol phosphate biosynthetic process"/>
    <property type="evidence" value="ECO:0007669"/>
    <property type="project" value="InterPro"/>
</dbReference>
<dbReference type="CDD" id="cd05168">
    <property type="entry name" value="PI4Kc_III_beta"/>
    <property type="match status" value="1"/>
</dbReference>
<comment type="catalytic activity">
    <reaction evidence="1">
        <text>a 1,2-diacyl-sn-glycero-3-phospho-(1D-myo-inositol) + ATP = a 1,2-diacyl-sn-glycero-3-phospho-(1D-myo-inositol 4-phosphate) + ADP + H(+)</text>
        <dbReference type="Rhea" id="RHEA:19877"/>
        <dbReference type="ChEBI" id="CHEBI:15378"/>
        <dbReference type="ChEBI" id="CHEBI:30616"/>
        <dbReference type="ChEBI" id="CHEBI:57880"/>
        <dbReference type="ChEBI" id="CHEBI:58178"/>
        <dbReference type="ChEBI" id="CHEBI:456216"/>
        <dbReference type="EC" id="2.7.1.67"/>
    </reaction>
</comment>
<dbReference type="SMART" id="SM00233">
    <property type="entry name" value="PH"/>
    <property type="match status" value="1"/>
</dbReference>
<dbReference type="InterPro" id="IPR001849">
    <property type="entry name" value="PH_domain"/>
</dbReference>
<dbReference type="Proteomes" id="UP000794436">
    <property type="component" value="Unassembled WGS sequence"/>
</dbReference>
<dbReference type="PROSITE" id="PS50290">
    <property type="entry name" value="PI3_4_KINASE_3"/>
    <property type="match status" value="1"/>
</dbReference>
<feature type="region of interest" description="Disordered" evidence="5">
    <location>
        <begin position="720"/>
        <end position="821"/>
    </location>
</feature>
<dbReference type="InterPro" id="IPR000403">
    <property type="entry name" value="PI3/4_kinase_cat_dom"/>
</dbReference>
<organism evidence="8 9">
    <name type="scientific">Pythium oligandrum</name>
    <name type="common">Mycoparasitic fungus</name>
    <dbReference type="NCBI Taxonomy" id="41045"/>
    <lineage>
        <taxon>Eukaryota</taxon>
        <taxon>Sar</taxon>
        <taxon>Stramenopiles</taxon>
        <taxon>Oomycota</taxon>
        <taxon>Peronosporomycetes</taxon>
        <taxon>Pythiales</taxon>
        <taxon>Pythiaceae</taxon>
        <taxon>Pythium</taxon>
    </lineage>
</organism>
<dbReference type="InterPro" id="IPR011993">
    <property type="entry name" value="PH-like_dom_sf"/>
</dbReference>
<dbReference type="Pfam" id="PF00454">
    <property type="entry name" value="PI3_PI4_kinase"/>
    <property type="match status" value="1"/>
</dbReference>
<dbReference type="GO" id="GO:0048015">
    <property type="term" value="P:phosphatidylinositol-mediated signaling"/>
    <property type="evidence" value="ECO:0007669"/>
    <property type="project" value="TreeGrafter"/>
</dbReference>
<accession>A0A8K1FJ62</accession>
<feature type="compositionally biased region" description="Low complexity" evidence="5">
    <location>
        <begin position="735"/>
        <end position="749"/>
    </location>
</feature>
<dbReference type="SUPFAM" id="SSF56112">
    <property type="entry name" value="Protein kinase-like (PK-like)"/>
    <property type="match status" value="1"/>
</dbReference>
<dbReference type="CDD" id="cd00821">
    <property type="entry name" value="PH"/>
    <property type="match status" value="1"/>
</dbReference>
<feature type="domain" description="PI3K/PI4K catalytic" evidence="7">
    <location>
        <begin position="832"/>
        <end position="1112"/>
    </location>
</feature>
<dbReference type="PROSITE" id="PS50003">
    <property type="entry name" value="PH_DOMAIN"/>
    <property type="match status" value="1"/>
</dbReference>
<dbReference type="GO" id="GO:0005737">
    <property type="term" value="C:cytoplasm"/>
    <property type="evidence" value="ECO:0007669"/>
    <property type="project" value="TreeGrafter"/>
</dbReference>
<evidence type="ECO:0000313" key="8">
    <source>
        <dbReference type="EMBL" id="TMW64576.1"/>
    </source>
</evidence>
<evidence type="ECO:0000256" key="4">
    <source>
        <dbReference type="ARBA" id="ARBA00022777"/>
    </source>
</evidence>
<feature type="domain" description="PH" evidence="6">
    <location>
        <begin position="93"/>
        <end position="195"/>
    </location>
</feature>
<evidence type="ECO:0000313" key="9">
    <source>
        <dbReference type="Proteomes" id="UP000794436"/>
    </source>
</evidence>
<feature type="compositionally biased region" description="Acidic residues" evidence="5">
    <location>
        <begin position="763"/>
        <end position="775"/>
    </location>
</feature>
<dbReference type="Gene3D" id="2.30.29.30">
    <property type="entry name" value="Pleckstrin-homology domain (PH domain)/Phosphotyrosine-binding domain (PTB)"/>
    <property type="match status" value="1"/>
</dbReference>
<protein>
    <recommendedName>
        <fullName evidence="2">1-phosphatidylinositol 4-kinase</fullName>
        <ecNumber evidence="2">2.7.1.67</ecNumber>
    </recommendedName>
</protein>
<evidence type="ECO:0000256" key="5">
    <source>
        <dbReference type="SAM" id="MobiDB-lite"/>
    </source>
</evidence>
<evidence type="ECO:0000256" key="3">
    <source>
        <dbReference type="ARBA" id="ARBA00022679"/>
    </source>
</evidence>
<evidence type="ECO:0000256" key="1">
    <source>
        <dbReference type="ARBA" id="ARBA00001686"/>
    </source>
</evidence>
<dbReference type="PANTHER" id="PTHR10048">
    <property type="entry name" value="PHOSPHATIDYLINOSITOL KINASE"/>
    <property type="match status" value="1"/>
</dbReference>
<dbReference type="GO" id="GO:0004430">
    <property type="term" value="F:1-phosphatidylinositol 4-kinase activity"/>
    <property type="evidence" value="ECO:0007669"/>
    <property type="project" value="UniProtKB-EC"/>
</dbReference>
<sequence>MAPGTRRRMTHPILPGTASPENASDAEKLWVAGEFNFSSDESMDDDDTLAQKLQDLATSASPPMIPLNEDSLDDVGSSKQSTRGPEKELDEEEVALEGFLRKRYSSSLYMGSWRYCVLNGTRLRWYMTSELAQQDIQIRGEVWITSVEPWTGQGSMNLYPNAFAMRTSTNRVLLCSAKTPEDKEQWVQSLKKSVSLEKQAHPHLDGFSLGHGHDAERRRIVPEDAVRAAAMSDASSLPGSMPPPAATTNEGHDDKYPLGHSQLSAKSTSSESVTSGSGSTAMECTECGVRFGTFRSRRVFCGSCEQPFCSRHCFQYIKLHHLNTKTTRRCCGGCVRRQGFLIYLGTVSDFMKTAMGSPLGVRSLTDRSKDIGSKFKNDNELYERSVHKLRYGPMSFIRTVKILYQTRQNPHMFSIACERLPFYVENCIDRVENMWYQILHLFQCCDSEMNSFSVQLFVLKRYIGAICRRSPRIALQTIWHVQASMEDSTRHHPNSLMSLLGFLYPPNADSKVWSELLLADCPAHQRMLILKGMRLVHRQFEEIVAKQKESMIERWLSARNVYEFESSAMELNDSGIALCEFQSSIQYDSLRLDVPSGISLEEIVADQVRFVQSLADISERLRHVQPVEDRKKYLGGELEELNENLISSALYPLCAASDELYKVVRIPPNEGKVFSTKMRAPTLIFIEAVPMDSASLLGTEHERLLPFTYSSRRGTLTILEALNSEPRDGNRDSLSSSAESSTETATAATPNRRRHGSQLSSGDDLDNSSGTDEEPATPSNQSTPVARALNRHMTLPGTSMPERGGSVHARPSHGFSFDSHNNQSHHHVMDNIVYDSKVYGESWDDCQERIRLQSPHGHLPGWQLYSVIVKTNDDLRQEVFTMQLINKFKLIFEVEQLNLWLRTYRIVATGASIGLLETINDACSLDHLKKNFSGGNLFDYFRATYGEPQTPGFEIARRNFIRSLAAYSILSYVLLVKDRHNGNILLSSEGHIIHIDFGFILGIAPGGMFSLEDAPFKLTEEMIEIVGGLDSAGFGMYRKMMCDGFMALQRYQSEIAALVQTTGQHSPFPCFEGVKLTRAVTDLRGRLCVGLTRQQVEKRVDYLIKKSYKAWGTRQYDTFQLRSNNIHP</sequence>
<dbReference type="GO" id="GO:0016020">
    <property type="term" value="C:membrane"/>
    <property type="evidence" value="ECO:0007669"/>
    <property type="project" value="TreeGrafter"/>
</dbReference>
<dbReference type="InterPro" id="IPR018936">
    <property type="entry name" value="PI3/4_kinase_CS"/>
</dbReference>
<dbReference type="InterPro" id="IPR013083">
    <property type="entry name" value="Znf_RING/FYVE/PHD"/>
</dbReference>
<dbReference type="AlphaFoldDB" id="A0A8K1FJ62"/>
<dbReference type="PROSITE" id="PS00916">
    <property type="entry name" value="PI3_4_KINASE_2"/>
    <property type="match status" value="1"/>
</dbReference>
<feature type="region of interest" description="Disordered" evidence="5">
    <location>
        <begin position="226"/>
        <end position="279"/>
    </location>
</feature>
<feature type="compositionally biased region" description="Basic residues" evidence="5">
    <location>
        <begin position="1"/>
        <end position="10"/>
    </location>
</feature>
<reference evidence="8" key="1">
    <citation type="submission" date="2019-03" db="EMBL/GenBank/DDBJ databases">
        <title>Long read genome sequence of the mycoparasitic Pythium oligandrum ATCC 38472 isolated from sugarbeet rhizosphere.</title>
        <authorList>
            <person name="Gaulin E."/>
        </authorList>
    </citation>
    <scope>NUCLEOTIDE SEQUENCE</scope>
    <source>
        <strain evidence="8">ATCC 38472_TT</strain>
    </source>
</reference>
<dbReference type="Gene3D" id="3.30.40.10">
    <property type="entry name" value="Zinc/RING finger domain, C3HC4 (zinc finger)"/>
    <property type="match status" value="1"/>
</dbReference>
<proteinExistence type="predicted"/>
<keyword evidence="4" id="KW-0418">Kinase</keyword>
<dbReference type="InterPro" id="IPR011009">
    <property type="entry name" value="Kinase-like_dom_sf"/>
</dbReference>
<keyword evidence="9" id="KW-1185">Reference proteome</keyword>
<dbReference type="EMBL" id="SPLM01000039">
    <property type="protein sequence ID" value="TMW64576.1"/>
    <property type="molecule type" value="Genomic_DNA"/>
</dbReference>
<comment type="caution">
    <text evidence="8">The sequence shown here is derived from an EMBL/GenBank/DDBJ whole genome shotgun (WGS) entry which is preliminary data.</text>
</comment>
<dbReference type="CDD" id="cd00065">
    <property type="entry name" value="FYVE_like_SF"/>
    <property type="match status" value="1"/>
</dbReference>
<dbReference type="FunFam" id="1.10.1070.11:FF:000016">
    <property type="entry name" value="PIK1p Phosphatidylinositol 4-kinase"/>
    <property type="match status" value="1"/>
</dbReference>
<dbReference type="PROSITE" id="PS00915">
    <property type="entry name" value="PI3_4_KINASE_1"/>
    <property type="match status" value="1"/>
</dbReference>
<dbReference type="SUPFAM" id="SSF50729">
    <property type="entry name" value="PH domain-like"/>
    <property type="match status" value="1"/>
</dbReference>
<dbReference type="InterPro" id="IPR011011">
    <property type="entry name" value="Znf_FYVE_PHD"/>
</dbReference>
<feature type="region of interest" description="Disordered" evidence="5">
    <location>
        <begin position="55"/>
        <end position="90"/>
    </location>
</feature>
<dbReference type="SUPFAM" id="SSF57903">
    <property type="entry name" value="FYVE/PHD zinc finger"/>
    <property type="match status" value="1"/>
</dbReference>
<gene>
    <name evidence="8" type="ORF">Poli38472_011456</name>
</gene>
<dbReference type="OrthoDB" id="10264149at2759"/>
<keyword evidence="3" id="KW-0808">Transferase</keyword>
<dbReference type="Pfam" id="PF00169">
    <property type="entry name" value="PH"/>
    <property type="match status" value="1"/>
</dbReference>
<name>A0A8K1FJ62_PYTOL</name>
<evidence type="ECO:0000256" key="2">
    <source>
        <dbReference type="ARBA" id="ARBA00012169"/>
    </source>
</evidence>